<dbReference type="AlphaFoldDB" id="A0A7S2SFF0"/>
<accession>A0A7S2SFF0</accession>
<dbReference type="InterPro" id="IPR050431">
    <property type="entry name" value="Adaptor_comp_med_subunit"/>
</dbReference>
<evidence type="ECO:0000313" key="7">
    <source>
        <dbReference type="EMBL" id="CAD9698022.1"/>
    </source>
</evidence>
<evidence type="ECO:0000256" key="5">
    <source>
        <dbReference type="PIRNR" id="PIRNR005992"/>
    </source>
</evidence>
<dbReference type="GO" id="GO:0012505">
    <property type="term" value="C:endomembrane system"/>
    <property type="evidence" value="ECO:0007669"/>
    <property type="project" value="UniProtKB-SubCell"/>
</dbReference>
<dbReference type="Gene3D" id="3.30.450.60">
    <property type="match status" value="1"/>
</dbReference>
<dbReference type="FunFam" id="3.30.450.60:FF:000002">
    <property type="entry name" value="AP-2 complex subunit mu, putative"/>
    <property type="match status" value="1"/>
</dbReference>
<evidence type="ECO:0000256" key="1">
    <source>
        <dbReference type="ARBA" id="ARBA00004308"/>
    </source>
</evidence>
<dbReference type="SUPFAM" id="SSF49447">
    <property type="entry name" value="Second domain of Mu2 adaptin subunit (ap50) of ap2 adaptor"/>
    <property type="match status" value="1"/>
</dbReference>
<feature type="domain" description="MHD" evidence="6">
    <location>
        <begin position="181"/>
        <end position="442"/>
    </location>
</feature>
<dbReference type="SUPFAM" id="SSF64356">
    <property type="entry name" value="SNARE-like"/>
    <property type="match status" value="1"/>
</dbReference>
<dbReference type="GO" id="GO:0030131">
    <property type="term" value="C:clathrin adaptor complex"/>
    <property type="evidence" value="ECO:0007669"/>
    <property type="project" value="UniProtKB-UniRule"/>
</dbReference>
<dbReference type="GO" id="GO:0006886">
    <property type="term" value="P:intracellular protein transport"/>
    <property type="evidence" value="ECO:0007669"/>
    <property type="project" value="UniProtKB-UniRule"/>
</dbReference>
<organism evidence="7">
    <name type="scientific">Mucochytrium quahogii</name>
    <dbReference type="NCBI Taxonomy" id="96639"/>
    <lineage>
        <taxon>Eukaryota</taxon>
        <taxon>Sar</taxon>
        <taxon>Stramenopiles</taxon>
        <taxon>Bigyra</taxon>
        <taxon>Labyrinthulomycetes</taxon>
        <taxon>Thraustochytrida</taxon>
        <taxon>Thraustochytriidae</taxon>
        <taxon>Mucochytrium</taxon>
    </lineage>
</organism>
<dbReference type="InterPro" id="IPR022775">
    <property type="entry name" value="AP_mu_sigma_su"/>
</dbReference>
<proteinExistence type="inferred from homology"/>
<evidence type="ECO:0000256" key="3">
    <source>
        <dbReference type="ARBA" id="ARBA00022927"/>
    </source>
</evidence>
<protein>
    <recommendedName>
        <fullName evidence="6">MHD domain-containing protein</fullName>
    </recommendedName>
</protein>
<comment type="similarity">
    <text evidence="5">Belongs to the adaptor complexes medium subunit family.</text>
</comment>
<evidence type="ECO:0000259" key="6">
    <source>
        <dbReference type="PROSITE" id="PS51072"/>
    </source>
</evidence>
<dbReference type="InterPro" id="IPR001392">
    <property type="entry name" value="Clathrin_mu"/>
</dbReference>
<comment type="subcellular location">
    <subcellularLocation>
        <location evidence="1">Endomembrane system</location>
    </subcellularLocation>
</comment>
<keyword evidence="4" id="KW-0472">Membrane</keyword>
<name>A0A7S2SFF0_9STRA</name>
<dbReference type="PRINTS" id="PR00314">
    <property type="entry name" value="CLATHRINADPT"/>
</dbReference>
<gene>
    <name evidence="7" type="ORF">QSP1433_LOCUS13417</name>
</gene>
<dbReference type="Pfam" id="PF00928">
    <property type="entry name" value="Adap_comp_sub"/>
    <property type="match status" value="1"/>
</dbReference>
<dbReference type="EMBL" id="HBHK01021071">
    <property type="protein sequence ID" value="CAD9698022.1"/>
    <property type="molecule type" value="Transcribed_RNA"/>
</dbReference>
<dbReference type="Gene3D" id="2.60.40.1170">
    <property type="entry name" value="Mu homology domain, subdomain B"/>
    <property type="match status" value="2"/>
</dbReference>
<dbReference type="InterPro" id="IPR011012">
    <property type="entry name" value="Longin-like_dom_sf"/>
</dbReference>
<dbReference type="InterPro" id="IPR028565">
    <property type="entry name" value="MHD"/>
</dbReference>
<dbReference type="InterPro" id="IPR036168">
    <property type="entry name" value="AP2_Mu_C_sf"/>
</dbReference>
<dbReference type="CDD" id="cd09253">
    <property type="entry name" value="AP-4_Mu4_Cterm"/>
    <property type="match status" value="1"/>
</dbReference>
<dbReference type="GO" id="GO:0016192">
    <property type="term" value="P:vesicle-mediated transport"/>
    <property type="evidence" value="ECO:0007669"/>
    <property type="project" value="InterPro"/>
</dbReference>
<dbReference type="Pfam" id="PF01217">
    <property type="entry name" value="Clat_adaptor_s"/>
    <property type="match status" value="1"/>
</dbReference>
<evidence type="ECO:0000256" key="2">
    <source>
        <dbReference type="ARBA" id="ARBA00022448"/>
    </source>
</evidence>
<dbReference type="PROSITE" id="PS51072">
    <property type="entry name" value="MHD"/>
    <property type="match status" value="1"/>
</dbReference>
<sequence length="443" mass="50199">MSSISQFYILSPRGDTIISRDYRSNVAKGASEIFFRNVKFWQGGGEAPPCFNIDGINFVFIKQSGLYFVCTTKYNVSPNFFLELLQRLAKLFKDYCGVLSEEAIRKNFILIYELLDEIVDYGYPQCTSTEQLKAHVHNEPVVVDSIKQANAFKVPSINQKTTPSSSVYKPVTMAARNGQQRNEIFVDILERVTMLFNNNGYILSSHIDGSIQMKSYLFGNPPLRLALNEDLVVGKGDGSNYGSVVLDDCNFHECVRLDEFETMRTLNFVPPDGEFVVMNYRISNEFVAPFRVYPFIEEATPTQIEVIVKIRADIPVNHFGANMTVTIPVPAKSNGVSARVDSGVSATGQSAEYRPKENKVVWSIKKFQGGSEHTVRAKIDLKEPISAAVRREIGPVSLNFEIPMFNVSNLQVKYLRIVEQNRTYNPHRWVRYVTQTCSYVCRF</sequence>
<dbReference type="PANTHER" id="PTHR10529">
    <property type="entry name" value="AP COMPLEX SUBUNIT MU"/>
    <property type="match status" value="1"/>
</dbReference>
<dbReference type="PIRSF" id="PIRSF005992">
    <property type="entry name" value="Clathrin_mu"/>
    <property type="match status" value="1"/>
</dbReference>
<keyword evidence="3 5" id="KW-0653">Protein transport</keyword>
<reference evidence="7" key="1">
    <citation type="submission" date="2021-01" db="EMBL/GenBank/DDBJ databases">
        <authorList>
            <person name="Corre E."/>
            <person name="Pelletier E."/>
            <person name="Niang G."/>
            <person name="Scheremetjew M."/>
            <person name="Finn R."/>
            <person name="Kale V."/>
            <person name="Holt S."/>
            <person name="Cochrane G."/>
            <person name="Meng A."/>
            <person name="Brown T."/>
            <person name="Cohen L."/>
        </authorList>
    </citation>
    <scope>NUCLEOTIDE SEQUENCE</scope>
    <source>
        <strain evidence="7">NY070348D</strain>
    </source>
</reference>
<dbReference type="CDD" id="cd14838">
    <property type="entry name" value="AP4_Mu_N"/>
    <property type="match status" value="1"/>
</dbReference>
<keyword evidence="2 5" id="KW-0813">Transport</keyword>
<evidence type="ECO:0000256" key="4">
    <source>
        <dbReference type="ARBA" id="ARBA00023136"/>
    </source>
</evidence>